<evidence type="ECO:0000256" key="15">
    <source>
        <dbReference type="SAM" id="MobiDB-lite"/>
    </source>
</evidence>
<dbReference type="InterPro" id="IPR011037">
    <property type="entry name" value="Pyrv_Knase-like_insert_dom_sf"/>
</dbReference>
<evidence type="ECO:0000256" key="9">
    <source>
        <dbReference type="ARBA" id="ARBA00022857"/>
    </source>
</evidence>
<evidence type="ECO:0000256" key="3">
    <source>
        <dbReference type="ARBA" id="ARBA00006401"/>
    </source>
</evidence>
<evidence type="ECO:0000256" key="8">
    <source>
        <dbReference type="ARBA" id="ARBA00022827"/>
    </source>
</evidence>
<evidence type="ECO:0000256" key="12">
    <source>
        <dbReference type="ARBA" id="ARBA00023027"/>
    </source>
</evidence>
<dbReference type="GO" id="GO:0030170">
    <property type="term" value="F:pyridoxal phosphate binding"/>
    <property type="evidence" value="ECO:0007669"/>
    <property type="project" value="InterPro"/>
</dbReference>
<keyword evidence="10" id="KW-0560">Oxidoreductase</keyword>
<keyword evidence="5" id="KW-0349">Heme</keyword>
<feature type="domain" description="FAD-binding FR-type" evidence="17">
    <location>
        <begin position="237"/>
        <end position="342"/>
    </location>
</feature>
<keyword evidence="19" id="KW-1185">Reference proteome</keyword>
<organism evidence="18 19">
    <name type="scientific">Mesorhizobium kowhaii</name>
    <dbReference type="NCBI Taxonomy" id="1300272"/>
    <lineage>
        <taxon>Bacteria</taxon>
        <taxon>Pseudomonadati</taxon>
        <taxon>Pseudomonadota</taxon>
        <taxon>Alphaproteobacteria</taxon>
        <taxon>Hyphomicrobiales</taxon>
        <taxon>Phyllobacteriaceae</taxon>
        <taxon>Mesorhizobium</taxon>
    </lineage>
</organism>
<evidence type="ECO:0000256" key="2">
    <source>
        <dbReference type="ARBA" id="ARBA00001974"/>
    </source>
</evidence>
<evidence type="ECO:0000256" key="14">
    <source>
        <dbReference type="ARBA" id="ARBA00049433"/>
    </source>
</evidence>
<dbReference type="Pfam" id="PF00175">
    <property type="entry name" value="NAD_binding_1"/>
    <property type="match status" value="1"/>
</dbReference>
<evidence type="ECO:0000256" key="6">
    <source>
        <dbReference type="ARBA" id="ARBA00022630"/>
    </source>
</evidence>
<comment type="catalytic activity">
    <reaction evidence="13">
        <text>2 nitric oxide + NADH + 2 O2 = 2 nitrate + NAD(+) + H(+)</text>
        <dbReference type="Rhea" id="RHEA:19469"/>
        <dbReference type="ChEBI" id="CHEBI:15378"/>
        <dbReference type="ChEBI" id="CHEBI:15379"/>
        <dbReference type="ChEBI" id="CHEBI:16480"/>
        <dbReference type="ChEBI" id="CHEBI:17632"/>
        <dbReference type="ChEBI" id="CHEBI:57540"/>
        <dbReference type="ChEBI" id="CHEBI:57945"/>
        <dbReference type="EC" id="1.14.12.17"/>
    </reaction>
</comment>
<dbReference type="InterPro" id="IPR012675">
    <property type="entry name" value="Beta-grasp_dom_sf"/>
</dbReference>
<dbReference type="Pfam" id="PF03475">
    <property type="entry name" value="YiiM_3-alpha"/>
    <property type="match status" value="1"/>
</dbReference>
<feature type="compositionally biased region" description="Polar residues" evidence="15">
    <location>
        <begin position="480"/>
        <end position="490"/>
    </location>
</feature>
<evidence type="ECO:0000256" key="10">
    <source>
        <dbReference type="ARBA" id="ARBA00023002"/>
    </source>
</evidence>
<comment type="cofactor">
    <cofactor evidence="1">
        <name>heme b</name>
        <dbReference type="ChEBI" id="CHEBI:60344"/>
    </cofactor>
</comment>
<dbReference type="PANTHER" id="PTHR30212">
    <property type="entry name" value="PROTEIN YIIM"/>
    <property type="match status" value="1"/>
</dbReference>
<keyword evidence="7" id="KW-0479">Metal-binding</keyword>
<dbReference type="SUPFAM" id="SSF50800">
    <property type="entry name" value="PK beta-barrel domain-like"/>
    <property type="match status" value="1"/>
</dbReference>
<dbReference type="OrthoDB" id="9786134at2"/>
<dbReference type="InterPro" id="IPR017927">
    <property type="entry name" value="FAD-bd_FR_type"/>
</dbReference>
<dbReference type="PRINTS" id="PR00409">
    <property type="entry name" value="PHDIOXRDTASE"/>
</dbReference>
<dbReference type="InterPro" id="IPR001041">
    <property type="entry name" value="2Fe-2S_ferredoxin-type"/>
</dbReference>
<evidence type="ECO:0000259" key="16">
    <source>
        <dbReference type="PROSITE" id="PS51340"/>
    </source>
</evidence>
<dbReference type="Gene3D" id="3.40.50.80">
    <property type="entry name" value="Nucleotide-binding domain of ferredoxin-NADP reductase (FNR) module"/>
    <property type="match status" value="1"/>
</dbReference>
<comment type="cofactor">
    <cofactor evidence="2">
        <name>FAD</name>
        <dbReference type="ChEBI" id="CHEBI:57692"/>
    </cofactor>
</comment>
<comment type="caution">
    <text evidence="18">The sequence shown here is derived from an EMBL/GenBank/DDBJ whole genome shotgun (WGS) entry which is preliminary data.</text>
</comment>
<protein>
    <recommendedName>
        <fullName evidence="4">nitric oxide dioxygenase</fullName>
        <ecNumber evidence="4">1.14.12.17</ecNumber>
    </recommendedName>
</protein>
<dbReference type="SUPFAM" id="SSF54292">
    <property type="entry name" value="2Fe-2S ferredoxin-like"/>
    <property type="match status" value="1"/>
</dbReference>
<feature type="region of interest" description="Disordered" evidence="15">
    <location>
        <begin position="478"/>
        <end position="500"/>
    </location>
</feature>
<evidence type="ECO:0000313" key="18">
    <source>
        <dbReference type="EMBL" id="PZV34570.1"/>
    </source>
</evidence>
<keyword evidence="8" id="KW-0274">FAD</keyword>
<keyword evidence="11" id="KW-0408">Iron</keyword>
<dbReference type="CDD" id="cd06184">
    <property type="entry name" value="flavohem_like_fad_nad_binding"/>
    <property type="match status" value="1"/>
</dbReference>
<evidence type="ECO:0000313" key="19">
    <source>
        <dbReference type="Proteomes" id="UP000248616"/>
    </source>
</evidence>
<comment type="similarity">
    <text evidence="3">In the C-terminal section; belongs to the flavoprotein pyridine nucleotide cytochrome reductase family.</text>
</comment>
<evidence type="ECO:0000256" key="1">
    <source>
        <dbReference type="ARBA" id="ARBA00001970"/>
    </source>
</evidence>
<gene>
    <name evidence="18" type="ORF">B5V02_31105</name>
</gene>
<dbReference type="Proteomes" id="UP000248616">
    <property type="component" value="Unassembled WGS sequence"/>
</dbReference>
<dbReference type="Pfam" id="PF00970">
    <property type="entry name" value="FAD_binding_6"/>
    <property type="match status" value="1"/>
</dbReference>
<evidence type="ECO:0000256" key="13">
    <source>
        <dbReference type="ARBA" id="ARBA00048649"/>
    </source>
</evidence>
<proteinExistence type="inferred from homology"/>
<evidence type="ECO:0000256" key="7">
    <source>
        <dbReference type="ARBA" id="ARBA00022723"/>
    </source>
</evidence>
<dbReference type="GO" id="GO:0030151">
    <property type="term" value="F:molybdenum ion binding"/>
    <property type="evidence" value="ECO:0007669"/>
    <property type="project" value="InterPro"/>
</dbReference>
<comment type="catalytic activity">
    <reaction evidence="14">
        <text>2 nitric oxide + NADPH + 2 O2 = 2 nitrate + NADP(+) + H(+)</text>
        <dbReference type="Rhea" id="RHEA:19465"/>
        <dbReference type="ChEBI" id="CHEBI:15378"/>
        <dbReference type="ChEBI" id="CHEBI:15379"/>
        <dbReference type="ChEBI" id="CHEBI:16480"/>
        <dbReference type="ChEBI" id="CHEBI:17632"/>
        <dbReference type="ChEBI" id="CHEBI:57783"/>
        <dbReference type="ChEBI" id="CHEBI:58349"/>
        <dbReference type="EC" id="1.14.12.17"/>
    </reaction>
</comment>
<dbReference type="InterPro" id="IPR036010">
    <property type="entry name" value="2Fe-2S_ferredoxin-like_sf"/>
</dbReference>
<dbReference type="AlphaFoldDB" id="A0A2W7BUL4"/>
<dbReference type="InterPro" id="IPR008333">
    <property type="entry name" value="Cbr1-like_FAD-bd_dom"/>
</dbReference>
<dbReference type="Pfam" id="PF00111">
    <property type="entry name" value="Fer2"/>
    <property type="match status" value="1"/>
</dbReference>
<dbReference type="FunFam" id="3.40.50.80:FF:000010">
    <property type="entry name" value="Flavohemoprotein"/>
    <property type="match status" value="1"/>
</dbReference>
<evidence type="ECO:0000256" key="4">
    <source>
        <dbReference type="ARBA" id="ARBA00012229"/>
    </source>
</evidence>
<dbReference type="PANTHER" id="PTHR30212:SF2">
    <property type="entry name" value="PROTEIN YIIM"/>
    <property type="match status" value="1"/>
</dbReference>
<dbReference type="EC" id="1.14.12.17" evidence="4"/>
<dbReference type="InterPro" id="IPR001433">
    <property type="entry name" value="OxRdtase_FAD/NAD-bd"/>
</dbReference>
<dbReference type="GO" id="GO:0008941">
    <property type="term" value="F:nitric oxide dioxygenase NAD(P)H activity"/>
    <property type="evidence" value="ECO:0007669"/>
    <property type="project" value="UniProtKB-EC"/>
</dbReference>
<sequence>MARLLSVNVGLPRGIPWQGKTVDTAVWKASVQGPRQVRRLNVDGDRQGDVAGHGGEQRAVLVYQMDSYRFWRSELDRNDFTYGQFGENFTVDGLPDHEVCIGDRYRIGSALFEVTQPRVTCYRVGIRMNEPQMAALLVARGRPGFYLRVLEEGQVEAGDEIVQVGMGPEHMTVSEVNALLYLPGHPRSQLERALRIPALSPGWRGSFQALLSQNESGGATTGNAGLDPASGPPAAWAGFRPLRVVHKIRESSSVMSLVLEPADESRLTAALPGQFVVLRLRVAPDAPALMRSYSLSSEPSERHYRISVKREPHGVASAYIDDRVEIGDVLDVSAPRGSFILRPNDAPVVLLSAGVGATPVIAMLHALAAKAATREVWWLHGARCGREHPFAQEVRNLLETLAHGHSHISYSSPDREDRLGVDFDADGHLDIEVLRGLDVPRHADFYLCGPSAFMGDLSAGLAAWGVAADRIHTELFGPAPSNTPGIATTPSRPPHLPAEPSSAGPVVSFARSGLSVHWGSAFKSLLELAEACDVPTRWSCRTGVCHTCETGLVAGTVAYRPDPIDPPAAGSTLICCSQPKGDVVLDL</sequence>
<dbReference type="InterPro" id="IPR005163">
    <property type="entry name" value="Tri_helical_YiiM-like"/>
</dbReference>
<name>A0A2W7BUL4_9HYPH</name>
<dbReference type="SUPFAM" id="SSF52343">
    <property type="entry name" value="Ferredoxin reductase-like, C-terminal NADP-linked domain"/>
    <property type="match status" value="1"/>
</dbReference>
<dbReference type="GO" id="GO:0051536">
    <property type="term" value="F:iron-sulfur cluster binding"/>
    <property type="evidence" value="ECO:0007669"/>
    <property type="project" value="InterPro"/>
</dbReference>
<keyword evidence="6" id="KW-0285">Flavoprotein</keyword>
<dbReference type="RefSeq" id="WP_111548057.1">
    <property type="nucleotide sequence ID" value="NZ_MZXV01000070.1"/>
</dbReference>
<dbReference type="PROSITE" id="PS51340">
    <property type="entry name" value="MOSC"/>
    <property type="match status" value="1"/>
</dbReference>
<accession>A0A2W7BUL4</accession>
<dbReference type="InterPro" id="IPR005302">
    <property type="entry name" value="MoCF_Sase_C"/>
</dbReference>
<dbReference type="Gene3D" id="3.10.20.30">
    <property type="match status" value="1"/>
</dbReference>
<keyword evidence="12" id="KW-0520">NAD</keyword>
<dbReference type="Pfam" id="PF03473">
    <property type="entry name" value="MOSC"/>
    <property type="match status" value="1"/>
</dbReference>
<dbReference type="CDD" id="cd00207">
    <property type="entry name" value="fer2"/>
    <property type="match status" value="1"/>
</dbReference>
<dbReference type="InterPro" id="IPR039261">
    <property type="entry name" value="FNR_nucleotide-bd"/>
</dbReference>
<dbReference type="PROSITE" id="PS51384">
    <property type="entry name" value="FAD_FR"/>
    <property type="match status" value="1"/>
</dbReference>
<dbReference type="EMBL" id="MZXV01000070">
    <property type="protein sequence ID" value="PZV34570.1"/>
    <property type="molecule type" value="Genomic_DNA"/>
</dbReference>
<dbReference type="SUPFAM" id="SSF63380">
    <property type="entry name" value="Riboflavin synthase domain-like"/>
    <property type="match status" value="1"/>
</dbReference>
<keyword evidence="9" id="KW-0521">NADP</keyword>
<dbReference type="InterPro" id="IPR052353">
    <property type="entry name" value="Benzoxazolinone_Detox_Enz"/>
</dbReference>
<evidence type="ECO:0000259" key="17">
    <source>
        <dbReference type="PROSITE" id="PS51384"/>
    </source>
</evidence>
<evidence type="ECO:0000256" key="11">
    <source>
        <dbReference type="ARBA" id="ARBA00023004"/>
    </source>
</evidence>
<evidence type="ECO:0000256" key="5">
    <source>
        <dbReference type="ARBA" id="ARBA00022617"/>
    </source>
</evidence>
<reference evidence="19" key="1">
    <citation type="submission" date="2017-03" db="EMBL/GenBank/DDBJ databases">
        <authorList>
            <person name="Safronova V.I."/>
            <person name="Sazanova A.L."/>
            <person name="Chirak E.R."/>
        </authorList>
    </citation>
    <scope>NUCLEOTIDE SEQUENCE [LARGE SCALE GENOMIC DNA]</scope>
    <source>
        <strain evidence="19">Ach-343</strain>
    </source>
</reference>
<dbReference type="InterPro" id="IPR017938">
    <property type="entry name" value="Riboflavin_synthase-like_b-brl"/>
</dbReference>
<dbReference type="Gene3D" id="2.40.30.10">
    <property type="entry name" value="Translation factors"/>
    <property type="match status" value="1"/>
</dbReference>
<feature type="domain" description="MOSC" evidence="16">
    <location>
        <begin position="29"/>
        <end position="164"/>
    </location>
</feature>
<dbReference type="Gene3D" id="2.40.33.20">
    <property type="entry name" value="PK beta-barrel domain-like"/>
    <property type="match status" value="1"/>
</dbReference>